<dbReference type="AlphaFoldDB" id="A0A2P4XAE9"/>
<organism evidence="2 3">
    <name type="scientific">Phytophthora palmivora</name>
    <dbReference type="NCBI Taxonomy" id="4796"/>
    <lineage>
        <taxon>Eukaryota</taxon>
        <taxon>Sar</taxon>
        <taxon>Stramenopiles</taxon>
        <taxon>Oomycota</taxon>
        <taxon>Peronosporomycetes</taxon>
        <taxon>Peronosporales</taxon>
        <taxon>Peronosporaceae</taxon>
        <taxon>Phytophthora</taxon>
    </lineage>
</organism>
<evidence type="ECO:0000256" key="1">
    <source>
        <dbReference type="SAM" id="MobiDB-lite"/>
    </source>
</evidence>
<evidence type="ECO:0000313" key="3">
    <source>
        <dbReference type="Proteomes" id="UP000237271"/>
    </source>
</evidence>
<name>A0A2P4XAE9_9STRA</name>
<dbReference type="Proteomes" id="UP000237271">
    <property type="component" value="Unassembled WGS sequence"/>
</dbReference>
<feature type="compositionally biased region" description="Basic and acidic residues" evidence="1">
    <location>
        <begin position="12"/>
        <end position="33"/>
    </location>
</feature>
<dbReference type="EMBL" id="NCKW01015545">
    <property type="protein sequence ID" value="POM62537.1"/>
    <property type="molecule type" value="Genomic_DNA"/>
</dbReference>
<sequence length="361" mass="40824">MGTPLTQVEIRQQNKETRKWNRTDLSDLRLSEKKKAKKKVTRKKMKAPEVDDEDQIGSKPDQDQDKVNLFNHKELREFLEQDLVMQILRLKQIGDSREPVSAPVKTANKLESVKNLLRLLKEAGMATGSFDVDDVFDLDLKVIQAATQDQYSPSSRSWSARSHRSQIQYHHHRQILPIAKLPRPITRRPLRMNQISYRSKANVTGPFWYLNAGGAIQDPVPSSDYQITAATTSDDSLGTLQKYFEAAMSRFLAEQRGPTADQGTVRVQDPGSCSSGCCNHHDRSVGSVLIQRVRISAISDLKEFTGKDQDEDLARAWIGKVKSAFMRDQASDEDKCLTFTDLLAVSAKTWHRQVSGSTRKI</sequence>
<proteinExistence type="predicted"/>
<gene>
    <name evidence="2" type="ORF">PHPALM_28300</name>
</gene>
<feature type="compositionally biased region" description="Polar residues" evidence="1">
    <location>
        <begin position="1"/>
        <end position="11"/>
    </location>
</feature>
<evidence type="ECO:0000313" key="2">
    <source>
        <dbReference type="EMBL" id="POM62537.1"/>
    </source>
</evidence>
<feature type="region of interest" description="Disordered" evidence="1">
    <location>
        <begin position="1"/>
        <end position="64"/>
    </location>
</feature>
<reference evidence="2 3" key="1">
    <citation type="journal article" date="2017" name="Genome Biol. Evol.">
        <title>Phytophthora megakarya and P. palmivora, closely related causal agents of cacao black pod rot, underwent increases in genome sizes and gene numbers by different mechanisms.</title>
        <authorList>
            <person name="Ali S.S."/>
            <person name="Shao J."/>
            <person name="Lary D.J."/>
            <person name="Kronmiller B."/>
            <person name="Shen D."/>
            <person name="Strem M.D."/>
            <person name="Amoako-Attah I."/>
            <person name="Akrofi A.Y."/>
            <person name="Begoude B.A."/>
            <person name="Ten Hoopen G.M."/>
            <person name="Coulibaly K."/>
            <person name="Kebe B.I."/>
            <person name="Melnick R.L."/>
            <person name="Guiltinan M.J."/>
            <person name="Tyler B.M."/>
            <person name="Meinhardt L.W."/>
            <person name="Bailey B.A."/>
        </authorList>
    </citation>
    <scope>NUCLEOTIDE SEQUENCE [LARGE SCALE GENOMIC DNA]</scope>
    <source>
        <strain evidence="3">sbr112.9</strain>
    </source>
</reference>
<comment type="caution">
    <text evidence="2">The sequence shown here is derived from an EMBL/GenBank/DDBJ whole genome shotgun (WGS) entry which is preliminary data.</text>
</comment>
<protein>
    <submittedName>
        <fullName evidence="2">Uncharacterized protein</fullName>
    </submittedName>
</protein>
<accession>A0A2P4XAE9</accession>
<dbReference type="OrthoDB" id="128523at2759"/>
<feature type="compositionally biased region" description="Basic residues" evidence="1">
    <location>
        <begin position="34"/>
        <end position="45"/>
    </location>
</feature>
<keyword evidence="3" id="KW-1185">Reference proteome</keyword>